<feature type="domain" description="HTH cro/C1-type" evidence="5">
    <location>
        <begin position="10"/>
        <end position="62"/>
    </location>
</feature>
<protein>
    <submittedName>
        <fullName evidence="6">LacI family transcriptional regulator</fullName>
    </submittedName>
</protein>
<evidence type="ECO:0000313" key="7">
    <source>
        <dbReference type="Proteomes" id="UP001156702"/>
    </source>
</evidence>
<dbReference type="RefSeq" id="WP_244770520.1">
    <property type="nucleotide sequence ID" value="NZ_BSOP01000067.1"/>
</dbReference>
<dbReference type="CDD" id="cd01392">
    <property type="entry name" value="HTH_LacI"/>
    <property type="match status" value="1"/>
</dbReference>
<gene>
    <name evidence="6" type="ORF">GCM10007923_62670</name>
</gene>
<dbReference type="CDD" id="cd01575">
    <property type="entry name" value="PBP1_GntR"/>
    <property type="match status" value="1"/>
</dbReference>
<dbReference type="InterPro" id="IPR046335">
    <property type="entry name" value="LacI/GalR-like_sensor"/>
</dbReference>
<dbReference type="InterPro" id="IPR010982">
    <property type="entry name" value="Lambda_DNA-bd_dom_sf"/>
</dbReference>
<dbReference type="PROSITE" id="PS50943">
    <property type="entry name" value="HTH_CROC1"/>
    <property type="match status" value="1"/>
</dbReference>
<dbReference type="SUPFAM" id="SSF47413">
    <property type="entry name" value="lambda repressor-like DNA-binding domains"/>
    <property type="match status" value="1"/>
</dbReference>
<sequence>MDNTMRKPPRNRRKMQSVTMSDVAELANVSPSTVSLFLRKPEAVSAAASQAISRAIDKLNYVPNLMAGGLAAASSRAVSILVPSVRNAFFAETVSSMQTALKKQRLQLILGHTEYDEQEEEELVRMALSWAPAAIVLTGLSHSAATRRLLANVAIPVIEIWELGGPQIDAAIGFHHDQVGIAAAEHLIRQDRRNLLFLGARMHQDRRARQRCNGFLQAAKATGAAAKVVEHPDTASAEIGAMLLAEALRLHPEADGIACSNDHIALGVLFACERQKIAVPDRLAVIGFGDLSFSAACNPPLTTIRPSGDLIGREAARLIEEHLHGEKADAHRTIDTRFTLQHRRSS</sequence>
<proteinExistence type="predicted"/>
<dbReference type="PROSITE" id="PS50932">
    <property type="entry name" value="HTH_LACI_2"/>
    <property type="match status" value="1"/>
</dbReference>
<dbReference type="Proteomes" id="UP001156702">
    <property type="component" value="Unassembled WGS sequence"/>
</dbReference>
<dbReference type="PROSITE" id="PS00356">
    <property type="entry name" value="HTH_LACI_1"/>
    <property type="match status" value="1"/>
</dbReference>
<evidence type="ECO:0000256" key="3">
    <source>
        <dbReference type="ARBA" id="ARBA00023163"/>
    </source>
</evidence>
<evidence type="ECO:0000259" key="5">
    <source>
        <dbReference type="PROSITE" id="PS50943"/>
    </source>
</evidence>
<dbReference type="PANTHER" id="PTHR30146:SF33">
    <property type="entry name" value="TRANSCRIPTIONAL REGULATOR"/>
    <property type="match status" value="1"/>
</dbReference>
<dbReference type="InterPro" id="IPR001387">
    <property type="entry name" value="Cro/C1-type_HTH"/>
</dbReference>
<dbReference type="SUPFAM" id="SSF53822">
    <property type="entry name" value="Periplasmic binding protein-like I"/>
    <property type="match status" value="1"/>
</dbReference>
<organism evidence="6 7">
    <name type="scientific">Shinella yambaruensis</name>
    <dbReference type="NCBI Taxonomy" id="415996"/>
    <lineage>
        <taxon>Bacteria</taxon>
        <taxon>Pseudomonadati</taxon>
        <taxon>Pseudomonadota</taxon>
        <taxon>Alphaproteobacteria</taxon>
        <taxon>Hyphomicrobiales</taxon>
        <taxon>Rhizobiaceae</taxon>
        <taxon>Shinella</taxon>
    </lineage>
</organism>
<feature type="domain" description="HTH lacI-type" evidence="4">
    <location>
        <begin position="18"/>
        <end position="72"/>
    </location>
</feature>
<dbReference type="EMBL" id="BSOP01000067">
    <property type="protein sequence ID" value="GLR55046.1"/>
    <property type="molecule type" value="Genomic_DNA"/>
</dbReference>
<keyword evidence="7" id="KW-1185">Reference proteome</keyword>
<accession>A0ABQ5ZVE2</accession>
<evidence type="ECO:0000259" key="4">
    <source>
        <dbReference type="PROSITE" id="PS50932"/>
    </source>
</evidence>
<evidence type="ECO:0000256" key="2">
    <source>
        <dbReference type="ARBA" id="ARBA00023125"/>
    </source>
</evidence>
<name>A0ABQ5ZVE2_9HYPH</name>
<dbReference type="InterPro" id="IPR000843">
    <property type="entry name" value="HTH_LacI"/>
</dbReference>
<keyword evidence="1" id="KW-0805">Transcription regulation</keyword>
<dbReference type="InterPro" id="IPR028082">
    <property type="entry name" value="Peripla_BP_I"/>
</dbReference>
<comment type="caution">
    <text evidence="6">The sequence shown here is derived from an EMBL/GenBank/DDBJ whole genome shotgun (WGS) entry which is preliminary data.</text>
</comment>
<dbReference type="Gene3D" id="3.40.50.2300">
    <property type="match status" value="2"/>
</dbReference>
<dbReference type="Gene3D" id="1.10.260.40">
    <property type="entry name" value="lambda repressor-like DNA-binding domains"/>
    <property type="match status" value="1"/>
</dbReference>
<keyword evidence="2" id="KW-0238">DNA-binding</keyword>
<dbReference type="Pfam" id="PF00356">
    <property type="entry name" value="LacI"/>
    <property type="match status" value="1"/>
</dbReference>
<dbReference type="Pfam" id="PF13377">
    <property type="entry name" value="Peripla_BP_3"/>
    <property type="match status" value="1"/>
</dbReference>
<keyword evidence="3" id="KW-0804">Transcription</keyword>
<reference evidence="7" key="1">
    <citation type="journal article" date="2019" name="Int. J. Syst. Evol. Microbiol.">
        <title>The Global Catalogue of Microorganisms (GCM) 10K type strain sequencing project: providing services to taxonomists for standard genome sequencing and annotation.</title>
        <authorList>
            <consortium name="The Broad Institute Genomics Platform"/>
            <consortium name="The Broad Institute Genome Sequencing Center for Infectious Disease"/>
            <person name="Wu L."/>
            <person name="Ma J."/>
        </authorList>
    </citation>
    <scope>NUCLEOTIDE SEQUENCE [LARGE SCALE GENOMIC DNA]</scope>
    <source>
        <strain evidence="7">NBRC 102122</strain>
    </source>
</reference>
<dbReference type="PANTHER" id="PTHR30146">
    <property type="entry name" value="LACI-RELATED TRANSCRIPTIONAL REPRESSOR"/>
    <property type="match status" value="1"/>
</dbReference>
<evidence type="ECO:0000313" key="6">
    <source>
        <dbReference type="EMBL" id="GLR55046.1"/>
    </source>
</evidence>
<dbReference type="SMART" id="SM00354">
    <property type="entry name" value="HTH_LACI"/>
    <property type="match status" value="1"/>
</dbReference>
<evidence type="ECO:0000256" key="1">
    <source>
        <dbReference type="ARBA" id="ARBA00023015"/>
    </source>
</evidence>